<dbReference type="PANTHER" id="PTHR33116">
    <property type="entry name" value="REVERSE TRANSCRIPTASE ZINC-BINDING DOMAIN-CONTAINING PROTEIN-RELATED-RELATED"/>
    <property type="match status" value="1"/>
</dbReference>
<protein>
    <submittedName>
        <fullName evidence="1">Uncharacterized protein</fullName>
    </submittedName>
</protein>
<dbReference type="Proteomes" id="UP000813462">
    <property type="component" value="Unassembled WGS sequence"/>
</dbReference>
<evidence type="ECO:0000313" key="1">
    <source>
        <dbReference type="EMBL" id="KAH7542692.1"/>
    </source>
</evidence>
<accession>A0A978VV47</accession>
<dbReference type="PANTHER" id="PTHR33116:SF86">
    <property type="entry name" value="REVERSE TRANSCRIPTASE DOMAIN-CONTAINING PROTEIN"/>
    <property type="match status" value="1"/>
</dbReference>
<gene>
    <name evidence="1" type="ORF">FEM48_Zijuj02G0101100</name>
</gene>
<reference evidence="1" key="1">
    <citation type="journal article" date="2021" name="Front. Plant Sci.">
        <title>Chromosome-Scale Genome Assembly for Chinese Sour Jujube and Insights Into Its Genome Evolution and Domestication Signature.</title>
        <authorList>
            <person name="Shen L.-Y."/>
            <person name="Luo H."/>
            <person name="Wang X.-L."/>
            <person name="Wang X.-M."/>
            <person name="Qiu X.-J."/>
            <person name="Liu H."/>
            <person name="Zhou S.-S."/>
            <person name="Jia K.-H."/>
            <person name="Nie S."/>
            <person name="Bao Y.-T."/>
            <person name="Zhang R.-G."/>
            <person name="Yun Q.-Z."/>
            <person name="Chai Y.-H."/>
            <person name="Lu J.-Y."/>
            <person name="Li Y."/>
            <person name="Zhao S.-W."/>
            <person name="Mao J.-F."/>
            <person name="Jia S.-G."/>
            <person name="Mao Y.-M."/>
        </authorList>
    </citation>
    <scope>NUCLEOTIDE SEQUENCE</scope>
    <source>
        <strain evidence="1">AT0</strain>
        <tissue evidence="1">Leaf</tissue>
    </source>
</reference>
<evidence type="ECO:0000313" key="2">
    <source>
        <dbReference type="Proteomes" id="UP000813462"/>
    </source>
</evidence>
<dbReference type="AlphaFoldDB" id="A0A978VV47"/>
<proteinExistence type="predicted"/>
<name>A0A978VV47_ZIZJJ</name>
<dbReference type="EMBL" id="JAEACU010000002">
    <property type="protein sequence ID" value="KAH7542692.1"/>
    <property type="molecule type" value="Genomic_DNA"/>
</dbReference>
<sequence>MVETGVSSPFLNGVQPGLFEQFTRFSELFVLATKIWDIRGFEERVSLGKITPPESAVLRFQLPLPRAMATQCRFMGNGKRQRWLVVCVSLMLRQAWEQGSLGLTKPNEETQGAHELCSDFNALSISLERWATNVFNNFALDFEPEKKILNGLFEGELGQVFHSRAHCSKRTFNGRLNLCGSKKRANIPFLSNPTNWGHGDGPDFENSAGCFDGGCTLEDLSASITNEGTEDMGHETSSLSTGFCLGRGSNESGSTSRSKRWKQDAKRRLTWVWGFEREFRELIFSCIGSVNYKVCINGNIVGNIDPNMSSDMKRKVKELLNLKELKDGALYLGNALVMGRNRSKEFMMVKERLQNRLVGWQSQLLSRAGKAILIRTVTQAIPIYTMSTFLVLTGVCRQMDSIVKRFWWSTKLGAKRFLALKSWSSICKPKSARGLGFKKFEDINKALIAKLGWFIAKDRDCLWVKLLKSSIDVWMDPWVLDLESKVPKKWDGAPDAAVCKVAERWKEILIKEILYSQSTDAILQLERPRSLCEDSFLWTGSGNGIFIVKCCPPSKPFGTVSKALAFGSKWGLRLEDINCTNIEELLTWCLNPPTLDRIGTDPNSLSLVFCSLLYVICGSRNEKLFQKDSCVVVLVRRLIVNTEAAVKGSKSAATLVVRNAYGNVILAAAKGMISYSVELAEIKALSWAFEVALGLLLLWYLARHKAYAMIGLNVDLTDKDLFHFT</sequence>
<comment type="caution">
    <text evidence="1">The sequence shown here is derived from an EMBL/GenBank/DDBJ whole genome shotgun (WGS) entry which is preliminary data.</text>
</comment>
<organism evidence="1 2">
    <name type="scientific">Ziziphus jujuba var. spinosa</name>
    <dbReference type="NCBI Taxonomy" id="714518"/>
    <lineage>
        <taxon>Eukaryota</taxon>
        <taxon>Viridiplantae</taxon>
        <taxon>Streptophyta</taxon>
        <taxon>Embryophyta</taxon>
        <taxon>Tracheophyta</taxon>
        <taxon>Spermatophyta</taxon>
        <taxon>Magnoliopsida</taxon>
        <taxon>eudicotyledons</taxon>
        <taxon>Gunneridae</taxon>
        <taxon>Pentapetalae</taxon>
        <taxon>rosids</taxon>
        <taxon>fabids</taxon>
        <taxon>Rosales</taxon>
        <taxon>Rhamnaceae</taxon>
        <taxon>Paliureae</taxon>
        <taxon>Ziziphus</taxon>
    </lineage>
</organism>